<organism evidence="1 2">
    <name type="scientific">Trachymyrmex septentrionalis</name>
    <dbReference type="NCBI Taxonomy" id="34720"/>
    <lineage>
        <taxon>Eukaryota</taxon>
        <taxon>Metazoa</taxon>
        <taxon>Ecdysozoa</taxon>
        <taxon>Arthropoda</taxon>
        <taxon>Hexapoda</taxon>
        <taxon>Insecta</taxon>
        <taxon>Pterygota</taxon>
        <taxon>Neoptera</taxon>
        <taxon>Endopterygota</taxon>
        <taxon>Hymenoptera</taxon>
        <taxon>Apocrita</taxon>
        <taxon>Aculeata</taxon>
        <taxon>Formicoidea</taxon>
        <taxon>Formicidae</taxon>
        <taxon>Myrmicinae</taxon>
        <taxon>Trachymyrmex</taxon>
    </lineage>
</organism>
<dbReference type="EMBL" id="KQ982026">
    <property type="protein sequence ID" value="KYN30389.1"/>
    <property type="molecule type" value="Genomic_DNA"/>
</dbReference>
<dbReference type="AlphaFoldDB" id="A0A195ER81"/>
<evidence type="ECO:0000313" key="1">
    <source>
        <dbReference type="EMBL" id="KYN30389.1"/>
    </source>
</evidence>
<sequence>DTKKIVLDVFRPAQCALKVNKIAYAPNKGIRIEANKPDLAKLKSCLELANARLKVMENIKVNPRIIKFMHGMPSKMTSNEIKTKVIVQNLEEVVDLKVTYI</sequence>
<feature type="non-terminal residue" evidence="1">
    <location>
        <position position="1"/>
    </location>
</feature>
<protein>
    <submittedName>
        <fullName evidence="1">Uncharacterized protein</fullName>
    </submittedName>
</protein>
<keyword evidence="2" id="KW-1185">Reference proteome</keyword>
<dbReference type="Proteomes" id="UP000078541">
    <property type="component" value="Unassembled WGS sequence"/>
</dbReference>
<accession>A0A195ER81</accession>
<evidence type="ECO:0000313" key="2">
    <source>
        <dbReference type="Proteomes" id="UP000078541"/>
    </source>
</evidence>
<proteinExistence type="predicted"/>
<name>A0A195ER81_9HYME</name>
<gene>
    <name evidence="1" type="ORF">ALC56_15316</name>
</gene>
<dbReference type="STRING" id="34720.A0A195ER81"/>
<reference evidence="1 2" key="1">
    <citation type="submission" date="2016-03" db="EMBL/GenBank/DDBJ databases">
        <title>Trachymyrmex septentrionalis WGS genome.</title>
        <authorList>
            <person name="Nygaard S."/>
            <person name="Hu H."/>
            <person name="Boomsma J."/>
            <person name="Zhang G."/>
        </authorList>
    </citation>
    <scope>NUCLEOTIDE SEQUENCE [LARGE SCALE GENOMIC DNA]</scope>
    <source>
        <strain evidence="1">Tsep2-gDNA-1</strain>
        <tissue evidence="1">Whole body</tissue>
    </source>
</reference>